<dbReference type="EMBL" id="BAABWN010000006">
    <property type="protein sequence ID" value="GAA6168244.1"/>
    <property type="molecule type" value="Genomic_DNA"/>
</dbReference>
<evidence type="ECO:0000313" key="1">
    <source>
        <dbReference type="EMBL" id="GAA6168244.1"/>
    </source>
</evidence>
<protein>
    <submittedName>
        <fullName evidence="1">Uncharacterized protein</fullName>
    </submittedName>
</protein>
<organism evidence="1 2">
    <name type="scientific">Sessilibacter corallicola</name>
    <dbReference type="NCBI Taxonomy" id="2904075"/>
    <lineage>
        <taxon>Bacteria</taxon>
        <taxon>Pseudomonadati</taxon>
        <taxon>Pseudomonadota</taxon>
        <taxon>Gammaproteobacteria</taxon>
        <taxon>Cellvibrionales</taxon>
        <taxon>Cellvibrionaceae</taxon>
        <taxon>Sessilibacter</taxon>
    </lineage>
</organism>
<evidence type="ECO:0000313" key="2">
    <source>
        <dbReference type="Proteomes" id="UP001465153"/>
    </source>
</evidence>
<name>A0ABQ0A9B2_9GAMM</name>
<proteinExistence type="predicted"/>
<comment type="caution">
    <text evidence="1">The sequence shown here is derived from an EMBL/GenBank/DDBJ whole genome shotgun (WGS) entry which is preliminary data.</text>
</comment>
<keyword evidence="2" id="KW-1185">Reference proteome</keyword>
<accession>A0ABQ0A9B2</accession>
<dbReference type="Proteomes" id="UP001465153">
    <property type="component" value="Unassembled WGS sequence"/>
</dbReference>
<dbReference type="RefSeq" id="WP_353302915.1">
    <property type="nucleotide sequence ID" value="NZ_BAABWN010000006.1"/>
</dbReference>
<sequence length="59" mass="6478">MAIAVDSIALGHVHIVAARRMKQSEYILLLETMFEKAEKILGIQSELALNSAKLAGRRA</sequence>
<reference evidence="1 2" key="1">
    <citation type="submission" date="2024-04" db="EMBL/GenBank/DDBJ databases">
        <title>Draft genome sequence of Sessilibacter corallicola NBRC 116591.</title>
        <authorList>
            <person name="Miyakawa T."/>
            <person name="Kusuya Y."/>
            <person name="Miura T."/>
        </authorList>
    </citation>
    <scope>NUCLEOTIDE SEQUENCE [LARGE SCALE GENOMIC DNA]</scope>
    <source>
        <strain evidence="1 2">KU-00831-HH</strain>
    </source>
</reference>
<gene>
    <name evidence="1" type="ORF">NBRC116591_20550</name>
</gene>